<evidence type="ECO:0000313" key="1">
    <source>
        <dbReference type="EMBL" id="SEA16292.1"/>
    </source>
</evidence>
<sequence>MKTGDLTTLSSIMDKLREKKLDTEFKWSEQGFTADRGKFYQPENLTIIRTYRFEGDSNPDDSSILYVIKAEDGLIGYCLDAYGANTNQGPEFNNFIRNVPVEGREDQIEFDL</sequence>
<evidence type="ECO:0008006" key="3">
    <source>
        <dbReference type="Google" id="ProtNLM"/>
    </source>
</evidence>
<organism evidence="1 2">
    <name type="scientific">Arachidicoccus rhizosphaerae</name>
    <dbReference type="NCBI Taxonomy" id="551991"/>
    <lineage>
        <taxon>Bacteria</taxon>
        <taxon>Pseudomonadati</taxon>
        <taxon>Bacteroidota</taxon>
        <taxon>Chitinophagia</taxon>
        <taxon>Chitinophagales</taxon>
        <taxon>Chitinophagaceae</taxon>
        <taxon>Arachidicoccus</taxon>
    </lineage>
</organism>
<evidence type="ECO:0000313" key="2">
    <source>
        <dbReference type="Proteomes" id="UP000199041"/>
    </source>
</evidence>
<dbReference type="Proteomes" id="UP000199041">
    <property type="component" value="Unassembled WGS sequence"/>
</dbReference>
<dbReference type="EMBL" id="FNQY01000009">
    <property type="protein sequence ID" value="SEA16292.1"/>
    <property type="molecule type" value="Genomic_DNA"/>
</dbReference>
<protein>
    <recommendedName>
        <fullName evidence="3">Phosphoribosylpyrophosphate synthetase</fullName>
    </recommendedName>
</protein>
<accession>A0A1H3YYZ7</accession>
<gene>
    <name evidence="1" type="ORF">SAMN05192529_109118</name>
</gene>
<dbReference type="RefSeq" id="WP_091397217.1">
    <property type="nucleotide sequence ID" value="NZ_FNQY01000009.1"/>
</dbReference>
<dbReference type="AlphaFoldDB" id="A0A1H3YYZ7"/>
<keyword evidence="2" id="KW-1185">Reference proteome</keyword>
<reference evidence="1 2" key="1">
    <citation type="submission" date="2016-10" db="EMBL/GenBank/DDBJ databases">
        <authorList>
            <person name="de Groot N.N."/>
        </authorList>
    </citation>
    <scope>NUCLEOTIDE SEQUENCE [LARGE SCALE GENOMIC DNA]</scope>
    <source>
        <strain evidence="1 2">Vu-144</strain>
    </source>
</reference>
<dbReference type="OrthoDB" id="8418771at2"/>
<proteinExistence type="predicted"/>
<dbReference type="STRING" id="551991.SAMN05192529_109118"/>
<name>A0A1H3YYZ7_9BACT</name>